<evidence type="ECO:0000313" key="2">
    <source>
        <dbReference type="EMBL" id="MPM73197.1"/>
    </source>
</evidence>
<dbReference type="EC" id="3.5.1.-" evidence="2"/>
<dbReference type="EMBL" id="VSSQ01025210">
    <property type="protein sequence ID" value="MPM73197.1"/>
    <property type="molecule type" value="Genomic_DNA"/>
</dbReference>
<dbReference type="GO" id="GO:0016810">
    <property type="term" value="F:hydrolase activity, acting on carbon-nitrogen (but not peptide) bonds"/>
    <property type="evidence" value="ECO:0007669"/>
    <property type="project" value="InterPro"/>
</dbReference>
<proteinExistence type="predicted"/>
<protein>
    <submittedName>
        <fullName evidence="2">Putative 4-deoxy-4-formamido-L-arabinose-phosphoundecaprenol deformylase ArnD</fullName>
        <ecNumber evidence="2">3.5.1.-</ecNumber>
    </submittedName>
</protein>
<sequence>MLTLKEKFHFRYNSDCRGETIFLPVVDGTELSTPQIPLSMPTYDELLGRNGVAHANYNEKLLEFASPDKMNLLTVHAEVEGGVCAGMFEEFLHLAAARGIELVPPGALLPAGGIPPGRIVQREIPGREGILAVQESALV</sequence>
<keyword evidence="2" id="KW-0378">Hydrolase</keyword>
<reference evidence="2" key="1">
    <citation type="submission" date="2019-08" db="EMBL/GenBank/DDBJ databases">
        <authorList>
            <person name="Kucharzyk K."/>
            <person name="Murdoch R.W."/>
            <person name="Higgins S."/>
            <person name="Loffler F."/>
        </authorList>
    </citation>
    <scope>NUCLEOTIDE SEQUENCE</scope>
</reference>
<gene>
    <name evidence="2" type="primary">arnD_2</name>
    <name evidence="2" type="ORF">SDC9_120173</name>
</gene>
<evidence type="ECO:0000259" key="1">
    <source>
        <dbReference type="PROSITE" id="PS51677"/>
    </source>
</evidence>
<comment type="caution">
    <text evidence="2">The sequence shown here is derived from an EMBL/GenBank/DDBJ whole genome shotgun (WGS) entry which is preliminary data.</text>
</comment>
<organism evidence="2">
    <name type="scientific">bioreactor metagenome</name>
    <dbReference type="NCBI Taxonomy" id="1076179"/>
    <lineage>
        <taxon>unclassified sequences</taxon>
        <taxon>metagenomes</taxon>
        <taxon>ecological metagenomes</taxon>
    </lineage>
</organism>
<feature type="domain" description="NodB homology" evidence="1">
    <location>
        <begin position="1"/>
        <end position="103"/>
    </location>
</feature>
<dbReference type="GO" id="GO:0005975">
    <property type="term" value="P:carbohydrate metabolic process"/>
    <property type="evidence" value="ECO:0007669"/>
    <property type="project" value="InterPro"/>
</dbReference>
<name>A0A645C7M7_9ZZZZ</name>
<dbReference type="PROSITE" id="PS51677">
    <property type="entry name" value="NODB"/>
    <property type="match status" value="1"/>
</dbReference>
<accession>A0A645C7M7</accession>
<dbReference type="InterPro" id="IPR002509">
    <property type="entry name" value="NODB_dom"/>
</dbReference>
<dbReference type="AlphaFoldDB" id="A0A645C7M7"/>